<dbReference type="InterPro" id="IPR005835">
    <property type="entry name" value="NTP_transferase_dom"/>
</dbReference>
<dbReference type="RefSeq" id="WP_018372592.1">
    <property type="nucleotide sequence ID" value="NZ_LT906439.1"/>
</dbReference>
<dbReference type="Gene3D" id="3.90.550.10">
    <property type="entry name" value="Spore Coat Polysaccharide Biosynthesis Protein SpsA, Chain A"/>
    <property type="match status" value="1"/>
</dbReference>
<dbReference type="CDD" id="cd02508">
    <property type="entry name" value="ADP_Glucose_PP"/>
    <property type="match status" value="1"/>
</dbReference>
<dbReference type="PANTHER" id="PTHR43523">
    <property type="entry name" value="GLUCOSE-1-PHOSPHATE ADENYLYLTRANSFERASE-RELATED"/>
    <property type="match status" value="1"/>
</dbReference>
<keyword evidence="5" id="KW-0808">Transferase</keyword>
<dbReference type="InterPro" id="IPR011004">
    <property type="entry name" value="Trimer_LpxA-like_sf"/>
</dbReference>
<dbReference type="eggNOG" id="COG0448">
    <property type="taxonomic scope" value="Bacteria"/>
</dbReference>
<accession>A0A239SSE5</accession>
<dbReference type="AlphaFoldDB" id="A0A239SSE5"/>
<dbReference type="Pfam" id="PF24894">
    <property type="entry name" value="Hexapep_GlmU"/>
    <property type="match status" value="1"/>
</dbReference>
<proteinExistence type="inferred from homology"/>
<evidence type="ECO:0000313" key="5">
    <source>
        <dbReference type="EMBL" id="SNU87563.1"/>
    </source>
</evidence>
<dbReference type="GO" id="GO:0008878">
    <property type="term" value="F:glucose-1-phosphate adenylyltransferase activity"/>
    <property type="evidence" value="ECO:0007669"/>
    <property type="project" value="UniProtKB-EC"/>
</dbReference>
<evidence type="ECO:0000259" key="3">
    <source>
        <dbReference type="Pfam" id="PF00483"/>
    </source>
</evidence>
<dbReference type="SUPFAM" id="SSF51161">
    <property type="entry name" value="Trimeric LpxA-like enzymes"/>
    <property type="match status" value="1"/>
</dbReference>
<dbReference type="EC" id="2.7.7.27" evidence="5"/>
<dbReference type="EMBL" id="LT906439">
    <property type="protein sequence ID" value="SNU87563.1"/>
    <property type="molecule type" value="Genomic_DNA"/>
</dbReference>
<gene>
    <name evidence="5" type="primary">glgC_2</name>
    <name evidence="5" type="ORF">SAMEA4412692_00696</name>
</gene>
<organism evidence="5 6">
    <name type="scientific">Streptococcus merionis</name>
    <dbReference type="NCBI Taxonomy" id="400065"/>
    <lineage>
        <taxon>Bacteria</taxon>
        <taxon>Bacillati</taxon>
        <taxon>Bacillota</taxon>
        <taxon>Bacilli</taxon>
        <taxon>Lactobacillales</taxon>
        <taxon>Streptococcaceae</taxon>
        <taxon>Streptococcus</taxon>
    </lineage>
</organism>
<reference evidence="5 6" key="1">
    <citation type="submission" date="2017-06" db="EMBL/GenBank/DDBJ databases">
        <authorList>
            <consortium name="Pathogen Informatics"/>
        </authorList>
    </citation>
    <scope>NUCLEOTIDE SEQUENCE [LARGE SCALE GENOMIC DNA]</scope>
    <source>
        <strain evidence="5 6">NCTC13788</strain>
    </source>
</reference>
<evidence type="ECO:0000259" key="4">
    <source>
        <dbReference type="Pfam" id="PF24894"/>
    </source>
</evidence>
<dbReference type="Pfam" id="PF00483">
    <property type="entry name" value="NTP_transferase"/>
    <property type="match status" value="1"/>
</dbReference>
<dbReference type="STRING" id="1123308.GCA_000380085_00039"/>
<dbReference type="SUPFAM" id="SSF53448">
    <property type="entry name" value="Nucleotide-diphospho-sugar transferases"/>
    <property type="match status" value="1"/>
</dbReference>
<feature type="domain" description="Nucleotidyl transferase" evidence="3">
    <location>
        <begin position="26"/>
        <end position="235"/>
    </location>
</feature>
<protein>
    <submittedName>
        <fullName evidence="5">ADP-glucose pyrophosphorylase</fullName>
        <ecNumber evidence="5">2.7.7.27</ecNumber>
    </submittedName>
</protein>
<dbReference type="InterPro" id="IPR011832">
    <property type="entry name" value="GlgDAde_trans"/>
</dbReference>
<dbReference type="Proteomes" id="UP000215185">
    <property type="component" value="Chromosome 1"/>
</dbReference>
<dbReference type="KEGG" id="smen:SAMEA4412692_0696"/>
<evidence type="ECO:0000313" key="6">
    <source>
        <dbReference type="Proteomes" id="UP000215185"/>
    </source>
</evidence>
<keyword evidence="6" id="KW-1185">Reference proteome</keyword>
<sequence length="372" mass="42344">MLRNTLGIVNVDGKNVDFGPEFMPHRSTQAYGFLGRYRLIDFVLSNFSNSGITDFQVYMSSKMRSTIQHVGTGDQYNINSKRGKLRLLMSESNATSIYQHDVKAFTDNIRYIEGSKKEYILIAPSYFVYSQDFNKVEEAHEQTGADITVLYKNTTNAKEAFIGCDTLKFDNNKRIIGFEENHGKYKNRQISLEAYFMKRTLFIELIKRANKVSSLYWFKEILADVVNDYKVMGYAHRDYVACINTIESYYKTQIDLIDPVNRKLLFKPKWPIHTQTTDSSPTLYGPLAEVSGSLISNGSSINGQVENSVIDRDVVIEDGVVVRNSIIMNGAIIRSGVTIENAIIDKETEIKHSIDIQGTPETPVYIKPREII</sequence>
<dbReference type="InterPro" id="IPR011831">
    <property type="entry name" value="ADP-Glc_PPase"/>
</dbReference>
<keyword evidence="5" id="KW-0548">Nucleotidyltransferase</keyword>
<dbReference type="OrthoDB" id="9801810at2"/>
<dbReference type="InterPro" id="IPR029044">
    <property type="entry name" value="Nucleotide-diphossugar_trans"/>
</dbReference>
<name>A0A239SSE5_9STRE</name>
<keyword evidence="2" id="KW-0320">Glycogen biosynthesis</keyword>
<dbReference type="Gene3D" id="2.160.10.10">
    <property type="entry name" value="Hexapeptide repeat proteins"/>
    <property type="match status" value="1"/>
</dbReference>
<dbReference type="GO" id="GO:0005978">
    <property type="term" value="P:glycogen biosynthetic process"/>
    <property type="evidence" value="ECO:0007669"/>
    <property type="project" value="UniProtKB-KW"/>
</dbReference>
<evidence type="ECO:0000256" key="1">
    <source>
        <dbReference type="ARBA" id="ARBA00010443"/>
    </source>
</evidence>
<dbReference type="CDD" id="cd04651">
    <property type="entry name" value="LbH_G1P_AT_C"/>
    <property type="match status" value="1"/>
</dbReference>
<dbReference type="InterPro" id="IPR056818">
    <property type="entry name" value="GlmU/GlgC-like_hexapep"/>
</dbReference>
<comment type="similarity">
    <text evidence="1">Belongs to the bacterial/plant glucose-1-phosphate adenylyltransferase family.</text>
</comment>
<dbReference type="NCBIfam" id="TIGR02092">
    <property type="entry name" value="glgD"/>
    <property type="match status" value="1"/>
</dbReference>
<evidence type="ECO:0000256" key="2">
    <source>
        <dbReference type="ARBA" id="ARBA00023056"/>
    </source>
</evidence>
<feature type="domain" description="Glucose-1-phosphate adenylyltransferase/Bifunctional protein GlmU-like C-terminal hexapeptide" evidence="4">
    <location>
        <begin position="289"/>
        <end position="356"/>
    </location>
</feature>
<dbReference type="PANTHER" id="PTHR43523:SF6">
    <property type="entry name" value="GLYCOGEN BIOSYNTHESIS PROTEIN GLGD"/>
    <property type="match status" value="1"/>
</dbReference>